<protein>
    <recommendedName>
        <fullName evidence="2">protein-glutamate methylesterase</fullName>
        <ecNumber evidence="2">3.1.1.61</ecNumber>
    </recommendedName>
</protein>
<dbReference type="OrthoDB" id="9791760at2"/>
<feature type="domain" description="CheB-type methylesterase" evidence="5">
    <location>
        <begin position="11"/>
        <end position="190"/>
    </location>
</feature>
<evidence type="ECO:0000256" key="3">
    <source>
        <dbReference type="ARBA" id="ARBA00048267"/>
    </source>
</evidence>
<dbReference type="Pfam" id="PF01339">
    <property type="entry name" value="CheB_methylest"/>
    <property type="match status" value="1"/>
</dbReference>
<feature type="active site" evidence="4">
    <location>
        <position position="143"/>
    </location>
</feature>
<feature type="active site" evidence="4">
    <location>
        <position position="50"/>
    </location>
</feature>
<gene>
    <name evidence="6" type="ORF">IQ22_01248</name>
</gene>
<dbReference type="PROSITE" id="PS50122">
    <property type="entry name" value="CHEB"/>
    <property type="match status" value="1"/>
</dbReference>
<dbReference type="CDD" id="cd16433">
    <property type="entry name" value="CheB"/>
    <property type="match status" value="1"/>
</dbReference>
<dbReference type="GO" id="GO:0006935">
    <property type="term" value="P:chemotaxis"/>
    <property type="evidence" value="ECO:0007669"/>
    <property type="project" value="UniProtKB-UniRule"/>
</dbReference>
<comment type="catalytic activity">
    <reaction evidence="3">
        <text>[protein]-L-glutamate 5-O-methyl ester + H2O = L-glutamyl-[protein] + methanol + H(+)</text>
        <dbReference type="Rhea" id="RHEA:23236"/>
        <dbReference type="Rhea" id="RHEA-COMP:10208"/>
        <dbReference type="Rhea" id="RHEA-COMP:10311"/>
        <dbReference type="ChEBI" id="CHEBI:15377"/>
        <dbReference type="ChEBI" id="CHEBI:15378"/>
        <dbReference type="ChEBI" id="CHEBI:17790"/>
        <dbReference type="ChEBI" id="CHEBI:29973"/>
        <dbReference type="ChEBI" id="CHEBI:82795"/>
        <dbReference type="EC" id="3.1.1.61"/>
    </reaction>
</comment>
<proteinExistence type="predicted"/>
<comment type="caution">
    <text evidence="6">The sequence shown here is derived from an EMBL/GenBank/DDBJ whole genome shotgun (WGS) entry which is preliminary data.</text>
</comment>
<evidence type="ECO:0000313" key="6">
    <source>
        <dbReference type="EMBL" id="TWI56795.1"/>
    </source>
</evidence>
<dbReference type="EC" id="3.1.1.61" evidence="2"/>
<feature type="active site" evidence="4">
    <location>
        <position position="23"/>
    </location>
</feature>
<dbReference type="GO" id="GO:0008984">
    <property type="term" value="F:protein-glutamate methylesterase activity"/>
    <property type="evidence" value="ECO:0007669"/>
    <property type="project" value="UniProtKB-EC"/>
</dbReference>
<evidence type="ECO:0000313" key="7">
    <source>
        <dbReference type="Proteomes" id="UP000316905"/>
    </source>
</evidence>
<dbReference type="AlphaFoldDB" id="A0A562QJA2"/>
<name>A0A562QJA2_9PSED</name>
<sequence>MPLTDRLPKLPPRRIDAVVIGASAGGLQALGVVLGGLPSGFRMPIAVVIHVPEGQASKLAAIFQARLKLHVMEAEDKAPLMPGTLYFASPGYHLLIEQDRTLSLSQEERVHYSRPSIDVLFESAADVFGEHLCGVLLTGANEDGATGLRAIHRAGGLTVVQDPEEALVSTMPEAALELFIPDFVLPVKGIHTLLVELERNNA</sequence>
<dbReference type="PANTHER" id="PTHR42872">
    <property type="entry name" value="PROTEIN-GLUTAMATE METHYLESTERASE/PROTEIN-GLUTAMINE GLUTAMINASE"/>
    <property type="match status" value="1"/>
</dbReference>
<evidence type="ECO:0000256" key="2">
    <source>
        <dbReference type="ARBA" id="ARBA00039140"/>
    </source>
</evidence>
<reference evidence="6 7" key="1">
    <citation type="journal article" date="2015" name="Stand. Genomic Sci.">
        <title>Genomic Encyclopedia of Bacterial and Archaeal Type Strains, Phase III: the genomes of soil and plant-associated and newly described type strains.</title>
        <authorList>
            <person name="Whitman W.B."/>
            <person name="Woyke T."/>
            <person name="Klenk H.P."/>
            <person name="Zhou Y."/>
            <person name="Lilburn T.G."/>
            <person name="Beck B.J."/>
            <person name="De Vos P."/>
            <person name="Vandamme P."/>
            <person name="Eisen J.A."/>
            <person name="Garrity G."/>
            <person name="Hugenholtz P."/>
            <person name="Kyrpides N.C."/>
        </authorList>
    </citation>
    <scope>NUCLEOTIDE SEQUENCE [LARGE SCALE GENOMIC DNA]</scope>
    <source>
        <strain evidence="6 7">CGMCC 1.6858</strain>
    </source>
</reference>
<dbReference type="InterPro" id="IPR000673">
    <property type="entry name" value="Sig_transdc_resp-reg_Me-estase"/>
</dbReference>
<keyword evidence="4" id="KW-0145">Chemotaxis</keyword>
<dbReference type="RefSeq" id="WP_145139592.1">
    <property type="nucleotide sequence ID" value="NZ_VLKY01000003.1"/>
</dbReference>
<dbReference type="Gene3D" id="3.40.50.180">
    <property type="entry name" value="Methylesterase CheB, C-terminal domain"/>
    <property type="match status" value="1"/>
</dbReference>
<dbReference type="EMBL" id="VLKY01000003">
    <property type="protein sequence ID" value="TWI56795.1"/>
    <property type="molecule type" value="Genomic_DNA"/>
</dbReference>
<dbReference type="GO" id="GO:0005737">
    <property type="term" value="C:cytoplasm"/>
    <property type="evidence" value="ECO:0007669"/>
    <property type="project" value="InterPro"/>
</dbReference>
<dbReference type="Proteomes" id="UP000316905">
    <property type="component" value="Unassembled WGS sequence"/>
</dbReference>
<dbReference type="SUPFAM" id="SSF52738">
    <property type="entry name" value="Methylesterase CheB, C-terminal domain"/>
    <property type="match status" value="1"/>
</dbReference>
<organism evidence="6 7">
    <name type="scientific">Pseudomonas duriflava</name>
    <dbReference type="NCBI Taxonomy" id="459528"/>
    <lineage>
        <taxon>Bacteria</taxon>
        <taxon>Pseudomonadati</taxon>
        <taxon>Pseudomonadota</taxon>
        <taxon>Gammaproteobacteria</taxon>
        <taxon>Pseudomonadales</taxon>
        <taxon>Pseudomonadaceae</taxon>
        <taxon>Pseudomonas</taxon>
    </lineage>
</organism>
<keyword evidence="1 4" id="KW-0378">Hydrolase</keyword>
<dbReference type="PANTHER" id="PTHR42872:SF6">
    <property type="entry name" value="PROTEIN-GLUTAMATE METHYLESTERASE_PROTEIN-GLUTAMINE GLUTAMINASE"/>
    <property type="match status" value="1"/>
</dbReference>
<evidence type="ECO:0000256" key="4">
    <source>
        <dbReference type="PROSITE-ProRule" id="PRU00050"/>
    </source>
</evidence>
<keyword evidence="7" id="KW-1185">Reference proteome</keyword>
<evidence type="ECO:0000256" key="1">
    <source>
        <dbReference type="ARBA" id="ARBA00022801"/>
    </source>
</evidence>
<accession>A0A562QJA2</accession>
<dbReference type="GO" id="GO:0000156">
    <property type="term" value="F:phosphorelay response regulator activity"/>
    <property type="evidence" value="ECO:0007669"/>
    <property type="project" value="InterPro"/>
</dbReference>
<evidence type="ECO:0000259" key="5">
    <source>
        <dbReference type="PROSITE" id="PS50122"/>
    </source>
</evidence>
<dbReference type="InterPro" id="IPR035909">
    <property type="entry name" value="CheB_C"/>
</dbReference>